<dbReference type="EMBL" id="BTSY01000002">
    <property type="protein sequence ID" value="GMT13467.1"/>
    <property type="molecule type" value="Genomic_DNA"/>
</dbReference>
<organism evidence="3 4">
    <name type="scientific">Pristionchus fissidentatus</name>
    <dbReference type="NCBI Taxonomy" id="1538716"/>
    <lineage>
        <taxon>Eukaryota</taxon>
        <taxon>Metazoa</taxon>
        <taxon>Ecdysozoa</taxon>
        <taxon>Nematoda</taxon>
        <taxon>Chromadorea</taxon>
        <taxon>Rhabditida</taxon>
        <taxon>Rhabditina</taxon>
        <taxon>Diplogasteromorpha</taxon>
        <taxon>Diplogasteroidea</taxon>
        <taxon>Neodiplogasteridae</taxon>
        <taxon>Pristionchus</taxon>
    </lineage>
</organism>
<reference evidence="3" key="1">
    <citation type="submission" date="2023-10" db="EMBL/GenBank/DDBJ databases">
        <title>Genome assembly of Pristionchus species.</title>
        <authorList>
            <person name="Yoshida K."/>
            <person name="Sommer R.J."/>
        </authorList>
    </citation>
    <scope>NUCLEOTIDE SEQUENCE</scope>
    <source>
        <strain evidence="3">RS5133</strain>
    </source>
</reference>
<sequence>MSAFVVNIEEGCAPSQMAKKTPLGYCTEAKSSQPQISVTVTHQKVGILEVFGLITALIVVCAAGTIIVRTGFPPNGPTTSVPTPVETITPEMTQQMAITFEEEKRKDKCVGDNFAACVEKILEEKGLIGGGAVEDNTQDVVHETENPAEKTETPAEEETHDETPKWDDNAHAEPFYDKDGKVLGYYQGDLFLGVDAFYHDDETQTASEDQEDQQSEDTNSEDHQSQDHNDHESENHASEDYESEDNEDHESVDEPQPEESHGPQDYEYYKKKK</sequence>
<gene>
    <name evidence="3" type="ORF">PFISCL1PPCAC_4764</name>
</gene>
<feature type="region of interest" description="Disordered" evidence="1">
    <location>
        <begin position="132"/>
        <end position="172"/>
    </location>
</feature>
<accession>A0AAV5V5A3</accession>
<feature type="transmembrane region" description="Helical" evidence="2">
    <location>
        <begin position="50"/>
        <end position="72"/>
    </location>
</feature>
<feature type="compositionally biased region" description="Acidic residues" evidence="1">
    <location>
        <begin position="208"/>
        <end position="219"/>
    </location>
</feature>
<feature type="compositionally biased region" description="Basic and acidic residues" evidence="1">
    <location>
        <begin position="220"/>
        <end position="239"/>
    </location>
</feature>
<evidence type="ECO:0000313" key="3">
    <source>
        <dbReference type="EMBL" id="GMT13467.1"/>
    </source>
</evidence>
<evidence type="ECO:0000313" key="4">
    <source>
        <dbReference type="Proteomes" id="UP001432322"/>
    </source>
</evidence>
<keyword evidence="2" id="KW-1133">Transmembrane helix</keyword>
<evidence type="ECO:0000256" key="1">
    <source>
        <dbReference type="SAM" id="MobiDB-lite"/>
    </source>
</evidence>
<comment type="caution">
    <text evidence="3">The sequence shown here is derived from an EMBL/GenBank/DDBJ whole genome shotgun (WGS) entry which is preliminary data.</text>
</comment>
<feature type="region of interest" description="Disordered" evidence="1">
    <location>
        <begin position="202"/>
        <end position="273"/>
    </location>
</feature>
<dbReference type="Proteomes" id="UP001432322">
    <property type="component" value="Unassembled WGS sequence"/>
</dbReference>
<evidence type="ECO:0000256" key="2">
    <source>
        <dbReference type="SAM" id="Phobius"/>
    </source>
</evidence>
<feature type="compositionally biased region" description="Acidic residues" evidence="1">
    <location>
        <begin position="240"/>
        <end position="257"/>
    </location>
</feature>
<protein>
    <submittedName>
        <fullName evidence="3">Uncharacterized protein</fullName>
    </submittedName>
</protein>
<feature type="compositionally biased region" description="Basic and acidic residues" evidence="1">
    <location>
        <begin position="258"/>
        <end position="273"/>
    </location>
</feature>
<name>A0AAV5V5A3_9BILA</name>
<feature type="compositionally biased region" description="Basic and acidic residues" evidence="1">
    <location>
        <begin position="140"/>
        <end position="153"/>
    </location>
</feature>
<dbReference type="AlphaFoldDB" id="A0AAV5V5A3"/>
<keyword evidence="2" id="KW-0472">Membrane</keyword>
<keyword evidence="2" id="KW-0812">Transmembrane</keyword>
<keyword evidence="4" id="KW-1185">Reference proteome</keyword>
<feature type="compositionally biased region" description="Basic and acidic residues" evidence="1">
    <location>
        <begin position="161"/>
        <end position="172"/>
    </location>
</feature>
<proteinExistence type="predicted"/>